<dbReference type="InterPro" id="IPR009956">
    <property type="entry name" value="Post-segregation_anti-tox_CcdA"/>
</dbReference>
<evidence type="ECO:0000256" key="2">
    <source>
        <dbReference type="SAM" id="MobiDB-lite"/>
    </source>
</evidence>
<protein>
    <submittedName>
        <fullName evidence="3">Post-segregation antitoxin CcdA</fullName>
    </submittedName>
</protein>
<evidence type="ECO:0000313" key="3">
    <source>
        <dbReference type="EMBL" id="MQW33061.1"/>
    </source>
</evidence>
<dbReference type="AlphaFoldDB" id="A0AAW9TMH9"/>
<evidence type="ECO:0000256" key="1">
    <source>
        <dbReference type="ARBA" id="ARBA00022649"/>
    </source>
</evidence>
<dbReference type="EMBL" id="WISR01000100">
    <property type="protein sequence ID" value="MQW33061.1"/>
    <property type="molecule type" value="Genomic_DNA"/>
</dbReference>
<name>A0AAW9TMH9_RHIML</name>
<evidence type="ECO:0000313" key="4">
    <source>
        <dbReference type="Proteomes" id="UP000429484"/>
    </source>
</evidence>
<keyword evidence="1" id="KW-1277">Toxin-antitoxin system</keyword>
<sequence>MSMRVQYAHRPGANMSRSTARRPANLTLDGDLLAQARDLKINVSRAAEEGIARANRAEQERLWQIENAEAIADANAFVDKRGLTLAKRRQF</sequence>
<accession>A0AAW9TMH9</accession>
<dbReference type="Proteomes" id="UP000429484">
    <property type="component" value="Unassembled WGS sequence"/>
</dbReference>
<proteinExistence type="predicted"/>
<comment type="caution">
    <text evidence="3">The sequence shown here is derived from an EMBL/GenBank/DDBJ whole genome shotgun (WGS) entry which is preliminary data.</text>
</comment>
<reference evidence="3 4" key="1">
    <citation type="journal article" date="2013" name="Genome Biol.">
        <title>Comparative genomics of the core and accessory genomes of 48 Sinorhizobium strains comprising five genospecies.</title>
        <authorList>
            <person name="Sugawara M."/>
            <person name="Epstein B."/>
            <person name="Badgley B.D."/>
            <person name="Unno T."/>
            <person name="Xu L."/>
            <person name="Reese J."/>
            <person name="Gyaneshwar P."/>
            <person name="Denny R."/>
            <person name="Mudge J."/>
            <person name="Bharti A.K."/>
            <person name="Farmer A.D."/>
            <person name="May G.D."/>
            <person name="Woodward J.E."/>
            <person name="Medigue C."/>
            <person name="Vallenet D."/>
            <person name="Lajus A."/>
            <person name="Rouy Z."/>
            <person name="Martinez-Vaz B."/>
            <person name="Tiffin P."/>
            <person name="Young N.D."/>
            <person name="Sadowsky M.J."/>
        </authorList>
    </citation>
    <scope>NUCLEOTIDE SEQUENCE [LARGE SCALE GENOMIC DNA]</scope>
    <source>
        <strain evidence="3 4">N6B1</strain>
    </source>
</reference>
<dbReference type="Pfam" id="PF07362">
    <property type="entry name" value="CcdA"/>
    <property type="match status" value="1"/>
</dbReference>
<feature type="region of interest" description="Disordered" evidence="2">
    <location>
        <begin position="1"/>
        <end position="21"/>
    </location>
</feature>
<gene>
    <name evidence="3" type="ORF">GHK53_09660</name>
</gene>
<organism evidence="3 4">
    <name type="scientific">Rhizobium meliloti</name>
    <name type="common">Ensifer meliloti</name>
    <name type="synonym">Sinorhizobium meliloti</name>
    <dbReference type="NCBI Taxonomy" id="382"/>
    <lineage>
        <taxon>Bacteria</taxon>
        <taxon>Pseudomonadati</taxon>
        <taxon>Pseudomonadota</taxon>
        <taxon>Alphaproteobacteria</taxon>
        <taxon>Hyphomicrobiales</taxon>
        <taxon>Rhizobiaceae</taxon>
        <taxon>Sinorhizobium/Ensifer group</taxon>
        <taxon>Sinorhizobium</taxon>
    </lineage>
</organism>